<accession>A0A7J6WNB2</accession>
<comment type="caution">
    <text evidence="3">The sequence shown here is derived from an EMBL/GenBank/DDBJ whole genome shotgun (WGS) entry which is preliminary data.</text>
</comment>
<evidence type="ECO:0000313" key="4">
    <source>
        <dbReference type="Proteomes" id="UP000554482"/>
    </source>
</evidence>
<dbReference type="Pfam" id="PF00067">
    <property type="entry name" value="p450"/>
    <property type="match status" value="1"/>
</dbReference>
<name>A0A7J6WNB2_THATH</name>
<dbReference type="GO" id="GO:0005506">
    <property type="term" value="F:iron ion binding"/>
    <property type="evidence" value="ECO:0007669"/>
    <property type="project" value="InterPro"/>
</dbReference>
<dbReference type="GO" id="GO:0044550">
    <property type="term" value="P:secondary metabolite biosynthetic process"/>
    <property type="evidence" value="ECO:0007669"/>
    <property type="project" value="UniProtKB-ARBA"/>
</dbReference>
<proteinExistence type="inferred from homology"/>
<keyword evidence="2" id="KW-1133">Transmembrane helix</keyword>
<dbReference type="SUPFAM" id="SSF48264">
    <property type="entry name" value="Cytochrome P450"/>
    <property type="match status" value="1"/>
</dbReference>
<feature type="transmembrane region" description="Helical" evidence="2">
    <location>
        <begin position="6"/>
        <end position="24"/>
    </location>
</feature>
<evidence type="ECO:0000256" key="1">
    <source>
        <dbReference type="ARBA" id="ARBA00010617"/>
    </source>
</evidence>
<evidence type="ECO:0000256" key="2">
    <source>
        <dbReference type="SAM" id="Phobius"/>
    </source>
</evidence>
<dbReference type="AlphaFoldDB" id="A0A7J6WNB2"/>
<keyword evidence="2" id="KW-0812">Transmembrane</keyword>
<sequence length="318" mass="36069">MEFVWLLWSSSICLLAVLVIQLLCRGKAKNSLGQLPPGPPGWPLVGNLFNLGEVPHQSLLDLGKKYGPVMLLQFGVMNNVIIQSSKAAMEMFKNHDLTYADRTITEAMKSCGYCEGSLALAQYGPYWRTVKRLCVTELAVNKRIIETASLRRKSIDQMIQWIEDDAKSQRGVEVGHFVFLMNFNLLGNLMLSRDLVDQQSNEGPEFLKAMDKTMILSGQPNVADYFPFLKWLDPQRIRKKNDEAFGQVLSIVAGFLKERIDDQKSGEQKKRKDFLDTLLQYEGEGEEPAKISDKSIVLLILVIYIYSLHSVQNLHIKL</sequence>
<dbReference type="PANTHER" id="PTHR47950">
    <property type="entry name" value="CYTOCHROME P450, FAMILY 76, SUBFAMILY C, POLYPEPTIDE 5-RELATED"/>
    <property type="match status" value="1"/>
</dbReference>
<organism evidence="3 4">
    <name type="scientific">Thalictrum thalictroides</name>
    <name type="common">Rue-anemone</name>
    <name type="synonym">Anemone thalictroides</name>
    <dbReference type="NCBI Taxonomy" id="46969"/>
    <lineage>
        <taxon>Eukaryota</taxon>
        <taxon>Viridiplantae</taxon>
        <taxon>Streptophyta</taxon>
        <taxon>Embryophyta</taxon>
        <taxon>Tracheophyta</taxon>
        <taxon>Spermatophyta</taxon>
        <taxon>Magnoliopsida</taxon>
        <taxon>Ranunculales</taxon>
        <taxon>Ranunculaceae</taxon>
        <taxon>Thalictroideae</taxon>
        <taxon>Thalictrum</taxon>
    </lineage>
</organism>
<reference evidence="3 4" key="1">
    <citation type="submission" date="2020-06" db="EMBL/GenBank/DDBJ databases">
        <title>Transcriptomic and genomic resources for Thalictrum thalictroides and T. hernandezii: Facilitating candidate gene discovery in an emerging model plant lineage.</title>
        <authorList>
            <person name="Arias T."/>
            <person name="Riano-Pachon D.M."/>
            <person name="Di Stilio V.S."/>
        </authorList>
    </citation>
    <scope>NUCLEOTIDE SEQUENCE [LARGE SCALE GENOMIC DNA]</scope>
    <source>
        <strain evidence="4">cv. WT478/WT964</strain>
        <tissue evidence="3">Leaves</tissue>
    </source>
</reference>
<keyword evidence="2" id="KW-0472">Membrane</keyword>
<dbReference type="GO" id="GO:0020037">
    <property type="term" value="F:heme binding"/>
    <property type="evidence" value="ECO:0007669"/>
    <property type="project" value="InterPro"/>
</dbReference>
<dbReference type="InterPro" id="IPR001128">
    <property type="entry name" value="Cyt_P450"/>
</dbReference>
<protein>
    <submittedName>
        <fullName evidence="3">Cytochrome p450</fullName>
    </submittedName>
</protein>
<gene>
    <name evidence="3" type="ORF">FRX31_012827</name>
</gene>
<dbReference type="OrthoDB" id="1055148at2759"/>
<dbReference type="GO" id="GO:0016705">
    <property type="term" value="F:oxidoreductase activity, acting on paired donors, with incorporation or reduction of molecular oxygen"/>
    <property type="evidence" value="ECO:0007669"/>
    <property type="project" value="InterPro"/>
</dbReference>
<keyword evidence="4" id="KW-1185">Reference proteome</keyword>
<dbReference type="GO" id="GO:0004497">
    <property type="term" value="F:monooxygenase activity"/>
    <property type="evidence" value="ECO:0007669"/>
    <property type="project" value="InterPro"/>
</dbReference>
<dbReference type="PANTHER" id="PTHR47950:SF15">
    <property type="entry name" value="CYTOCHROME P450"/>
    <property type="match status" value="1"/>
</dbReference>
<dbReference type="InterPro" id="IPR036396">
    <property type="entry name" value="Cyt_P450_sf"/>
</dbReference>
<comment type="similarity">
    <text evidence="1">Belongs to the cytochrome P450 family.</text>
</comment>
<dbReference type="EMBL" id="JABWDY010014518">
    <property type="protein sequence ID" value="KAF5197582.1"/>
    <property type="molecule type" value="Genomic_DNA"/>
</dbReference>
<evidence type="ECO:0000313" key="3">
    <source>
        <dbReference type="EMBL" id="KAF5197582.1"/>
    </source>
</evidence>
<dbReference type="Proteomes" id="UP000554482">
    <property type="component" value="Unassembled WGS sequence"/>
</dbReference>
<dbReference type="Gene3D" id="1.10.630.10">
    <property type="entry name" value="Cytochrome P450"/>
    <property type="match status" value="1"/>
</dbReference>